<name>A0ABR2LK13_9ASPA</name>
<protein>
    <submittedName>
        <fullName evidence="1">Uncharacterized protein</fullName>
    </submittedName>
</protein>
<dbReference type="Proteomes" id="UP001412067">
    <property type="component" value="Unassembled WGS sequence"/>
</dbReference>
<evidence type="ECO:0000313" key="2">
    <source>
        <dbReference type="Proteomes" id="UP001412067"/>
    </source>
</evidence>
<proteinExistence type="predicted"/>
<dbReference type="EMBL" id="JBBWWR010000019">
    <property type="protein sequence ID" value="KAK8942198.1"/>
    <property type="molecule type" value="Genomic_DNA"/>
</dbReference>
<sequence>MCLPSTLNFARGSSWRKRFSILEDVEIVIASPLEHVQRPPSGYFGITEGCLKEGFWILPLEEAIVILRFCGVPVMQFFLVWLTRIMGLLCFFREHGSRMSVRLFASGVGSALAQATVSKSGAIKGGCRLSTRLIIVMVGRCMGLSGTKGSCLRSGMTLPTAPAA</sequence>
<reference evidence="1 2" key="1">
    <citation type="journal article" date="2022" name="Nat. Plants">
        <title>Genomes of leafy and leafless Platanthera orchids illuminate the evolution of mycoheterotrophy.</title>
        <authorList>
            <person name="Li M.H."/>
            <person name="Liu K.W."/>
            <person name="Li Z."/>
            <person name="Lu H.C."/>
            <person name="Ye Q.L."/>
            <person name="Zhang D."/>
            <person name="Wang J.Y."/>
            <person name="Li Y.F."/>
            <person name="Zhong Z.M."/>
            <person name="Liu X."/>
            <person name="Yu X."/>
            <person name="Liu D.K."/>
            <person name="Tu X.D."/>
            <person name="Liu B."/>
            <person name="Hao Y."/>
            <person name="Liao X.Y."/>
            <person name="Jiang Y.T."/>
            <person name="Sun W.H."/>
            <person name="Chen J."/>
            <person name="Chen Y.Q."/>
            <person name="Ai Y."/>
            <person name="Zhai J.W."/>
            <person name="Wu S.S."/>
            <person name="Zhou Z."/>
            <person name="Hsiao Y.Y."/>
            <person name="Wu W.L."/>
            <person name="Chen Y.Y."/>
            <person name="Lin Y.F."/>
            <person name="Hsu J.L."/>
            <person name="Li C.Y."/>
            <person name="Wang Z.W."/>
            <person name="Zhao X."/>
            <person name="Zhong W.Y."/>
            <person name="Ma X.K."/>
            <person name="Ma L."/>
            <person name="Huang J."/>
            <person name="Chen G.Z."/>
            <person name="Huang M.Z."/>
            <person name="Huang L."/>
            <person name="Peng D.H."/>
            <person name="Luo Y.B."/>
            <person name="Zou S.Q."/>
            <person name="Chen S.P."/>
            <person name="Lan S."/>
            <person name="Tsai W.C."/>
            <person name="Van de Peer Y."/>
            <person name="Liu Z.J."/>
        </authorList>
    </citation>
    <scope>NUCLEOTIDE SEQUENCE [LARGE SCALE GENOMIC DNA]</scope>
    <source>
        <strain evidence="1">Lor288</strain>
    </source>
</reference>
<accession>A0ABR2LK13</accession>
<organism evidence="1 2">
    <name type="scientific">Platanthera guangdongensis</name>
    <dbReference type="NCBI Taxonomy" id="2320717"/>
    <lineage>
        <taxon>Eukaryota</taxon>
        <taxon>Viridiplantae</taxon>
        <taxon>Streptophyta</taxon>
        <taxon>Embryophyta</taxon>
        <taxon>Tracheophyta</taxon>
        <taxon>Spermatophyta</taxon>
        <taxon>Magnoliopsida</taxon>
        <taxon>Liliopsida</taxon>
        <taxon>Asparagales</taxon>
        <taxon>Orchidaceae</taxon>
        <taxon>Orchidoideae</taxon>
        <taxon>Orchideae</taxon>
        <taxon>Orchidinae</taxon>
        <taxon>Platanthera</taxon>
    </lineage>
</organism>
<gene>
    <name evidence="1" type="ORF">KSP40_PGU016132</name>
</gene>
<keyword evidence="2" id="KW-1185">Reference proteome</keyword>
<evidence type="ECO:0000313" key="1">
    <source>
        <dbReference type="EMBL" id="KAK8942198.1"/>
    </source>
</evidence>
<comment type="caution">
    <text evidence="1">The sequence shown here is derived from an EMBL/GenBank/DDBJ whole genome shotgun (WGS) entry which is preliminary data.</text>
</comment>